<feature type="domain" description="Protein kinase" evidence="5">
    <location>
        <begin position="737"/>
        <end position="1109"/>
    </location>
</feature>
<dbReference type="GO" id="GO:0005524">
    <property type="term" value="F:ATP binding"/>
    <property type="evidence" value="ECO:0007669"/>
    <property type="project" value="InterPro"/>
</dbReference>
<feature type="compositionally biased region" description="Low complexity" evidence="3">
    <location>
        <begin position="624"/>
        <end position="633"/>
    </location>
</feature>
<dbReference type="EMBL" id="JAAAJB010000320">
    <property type="protein sequence ID" value="KAG0258567.1"/>
    <property type="molecule type" value="Genomic_DNA"/>
</dbReference>
<dbReference type="SUPFAM" id="SSF56112">
    <property type="entry name" value="Protein kinase-like (PK-like)"/>
    <property type="match status" value="1"/>
</dbReference>
<name>A0A9P6U381_9FUNG</name>
<evidence type="ECO:0000256" key="2">
    <source>
        <dbReference type="ARBA" id="ARBA00022737"/>
    </source>
</evidence>
<gene>
    <name evidence="6" type="ORF">DFQ27_004590</name>
</gene>
<dbReference type="PANTHER" id="PTHR46093">
    <property type="entry name" value="ACYL-COA-BINDING DOMAIN-CONTAINING PROTEIN 5"/>
    <property type="match status" value="1"/>
</dbReference>
<organism evidence="6 7">
    <name type="scientific">Actinomortierella ambigua</name>
    <dbReference type="NCBI Taxonomy" id="1343610"/>
    <lineage>
        <taxon>Eukaryota</taxon>
        <taxon>Fungi</taxon>
        <taxon>Fungi incertae sedis</taxon>
        <taxon>Mucoromycota</taxon>
        <taxon>Mortierellomycotina</taxon>
        <taxon>Mortierellomycetes</taxon>
        <taxon>Mortierellales</taxon>
        <taxon>Mortierellaceae</taxon>
        <taxon>Actinomortierella</taxon>
    </lineage>
</organism>
<dbReference type="GO" id="GO:0004672">
    <property type="term" value="F:protein kinase activity"/>
    <property type="evidence" value="ECO:0007669"/>
    <property type="project" value="InterPro"/>
</dbReference>
<keyword evidence="4" id="KW-0812">Transmembrane</keyword>
<feature type="compositionally biased region" description="Polar residues" evidence="3">
    <location>
        <begin position="515"/>
        <end position="526"/>
    </location>
</feature>
<dbReference type="Gene3D" id="1.10.510.10">
    <property type="entry name" value="Transferase(Phosphotransferase) domain 1"/>
    <property type="match status" value="1"/>
</dbReference>
<keyword evidence="4" id="KW-0472">Membrane</keyword>
<dbReference type="InterPro" id="IPR015915">
    <property type="entry name" value="Kelch-typ_b-propeller"/>
</dbReference>
<dbReference type="Proteomes" id="UP000807716">
    <property type="component" value="Unassembled WGS sequence"/>
</dbReference>
<feature type="region of interest" description="Disordered" evidence="3">
    <location>
        <begin position="328"/>
        <end position="351"/>
    </location>
</feature>
<keyword evidence="1" id="KW-0880">Kelch repeat</keyword>
<dbReference type="Gene3D" id="2.120.10.80">
    <property type="entry name" value="Kelch-type beta propeller"/>
    <property type="match status" value="3"/>
</dbReference>
<feature type="region of interest" description="Disordered" evidence="3">
    <location>
        <begin position="709"/>
        <end position="732"/>
    </location>
</feature>
<dbReference type="SMART" id="SM00220">
    <property type="entry name" value="S_TKc"/>
    <property type="match status" value="1"/>
</dbReference>
<dbReference type="PANTHER" id="PTHR46093:SF13">
    <property type="entry name" value="RAB9 EFFECTOR PROTEIN WITH KELCH MOTIFS"/>
    <property type="match status" value="1"/>
</dbReference>
<dbReference type="PROSITE" id="PS50011">
    <property type="entry name" value="PROTEIN_KINASE_DOM"/>
    <property type="match status" value="1"/>
</dbReference>
<evidence type="ECO:0000259" key="5">
    <source>
        <dbReference type="PROSITE" id="PS50011"/>
    </source>
</evidence>
<feature type="compositionally biased region" description="Pro residues" evidence="3">
    <location>
        <begin position="1264"/>
        <end position="1277"/>
    </location>
</feature>
<proteinExistence type="predicted"/>
<dbReference type="Pfam" id="PF24681">
    <property type="entry name" value="Kelch_KLHDC2_KLHL20_DRC7"/>
    <property type="match status" value="1"/>
</dbReference>
<sequence>MQPEWRAFHGAALVDDSMVIFGGTTDPTSNPLDGDVAGSNDVWVWSTTKRVWTKPTIQFPGAAAGSTDMPKPQKCLGAKALQSQGQLFALIGNSTTIGGSSDSTNGLLVLDTNFWTWTIPKSRAAVGDFNNAYLVHGGAQASATGYATSSVLNDLSRLDGSTFAWQSMANGPAIMYHTMCRLSGLNTMVIFGGTDQPSGASNTVHKFDLNMEVWTLSIPVNPGVGGSLPSPRKGHTAVCLNNTMIVYGGQGGTGSPVDNDIWVLDASKSQWVWNRMNTNKQAGPGQRSGHTALMNGTNMIVWGGWGSPIDTNVYVLDTTTWTWTPEAKAAIPSPTNGSEGGSTGDQSGFDSDKNKNLPLTIGIICGSLALILGLLGFVLLRRRSNRQSQQRRSRQLRASKDSQSSGSMVTAGERPLSREIALESKPPLYGHSILEEEESSSSTGRRSQTAIRHSFPEDHHLHHHHLHHHHRHPLPSLSALTDTDRRSQPASSSRPESTQSSLRPGGLRQWEKSAAQDSTGAASVTSDPFYPAHLAEDDEEDADRWTFASSLSFDHRDHQKSIPTLRYIPSKIHVAPRSSLGQSTGSLATNSQRVSMIMQPSSSAAAAAAVAAAARRDASGLSLLSKTGSSSAGPASVALSGPTSTDLMNMDNAGGGGGGTTTTRDTTLFNAVSPLDRVTLICSGMDVGAMSDDDGGVLVDRRKSGSLQQQLLLQQKQQQHQQQQQQQQLQHPMAENEGMLQRAGTTSTSTTQSSTAYTTLEHPALASLVHNLPARYKVSRSPCPILGETNNILFAIDSDTQLPIVIKSFARREAWERECRMLRRLRGPFVVELRHVATLTLAETDDPNKPAKVRLTILERLDETLAQMLKNARKAKKVALREQAQSSGMISSSHGGWEALDLRGVGLYQSGPALDQGYIRDIAQGVLRCLSWCHSKRIVYCDLKPSNVMHNRDDSRQQWKLIDLESSRVASEECIGIGTVRYCPPEVARGTTCAVSGVGGGGGSSQGVPALFSIDMWAFGCLLYELFATRPLFPLSVSDDTVLHFLAHPSVQTPTLHNGLRWASPDLLDIPHFESVVPDERARQLIRALLHPDPHRRATLAQAMKSDYLGSAFIAPSAHSGTSRPSSPQGSYVAPPRPKSPASNHADQSTLPRLRPCLLLPLPAMEDWSQWKRPEDWNADSFTLHFLCQHGWEDTHHSSNNGGKRGSFGHFVPQQGLPVHDPRSLFRELRNVIRIALDHISSMEPLHCPPGFEFLEQFEYRAPSPSPPPPPLLPPPAMSSSSSSRLSHEPRPLRGLRAYCMWLKHTVGFSSRDSFTPPTLMRELEVLRGIVDQGRGQAGLVRTTIPIPASGHDARRMSVENEIEFHERELLVCSGHINNKLYDAFRELGRSRSRSSTR</sequence>
<feature type="transmembrane region" description="Helical" evidence="4">
    <location>
        <begin position="357"/>
        <end position="380"/>
    </location>
</feature>
<feature type="compositionally biased region" description="Polar residues" evidence="3">
    <location>
        <begin position="1119"/>
        <end position="1130"/>
    </location>
</feature>
<comment type="caution">
    <text evidence="6">The sequence shown here is derived from an EMBL/GenBank/DDBJ whole genome shotgun (WGS) entry which is preliminary data.</text>
</comment>
<reference evidence="6" key="1">
    <citation type="journal article" date="2020" name="Fungal Divers.">
        <title>Resolving the Mortierellaceae phylogeny through synthesis of multi-gene phylogenetics and phylogenomics.</title>
        <authorList>
            <person name="Vandepol N."/>
            <person name="Liber J."/>
            <person name="Desiro A."/>
            <person name="Na H."/>
            <person name="Kennedy M."/>
            <person name="Barry K."/>
            <person name="Grigoriev I.V."/>
            <person name="Miller A.N."/>
            <person name="O'Donnell K."/>
            <person name="Stajich J.E."/>
            <person name="Bonito G."/>
        </authorList>
    </citation>
    <scope>NUCLEOTIDE SEQUENCE</scope>
    <source>
        <strain evidence="6">BC1065</strain>
    </source>
</reference>
<keyword evidence="4" id="KW-1133">Transmembrane helix</keyword>
<evidence type="ECO:0000313" key="7">
    <source>
        <dbReference type="Proteomes" id="UP000807716"/>
    </source>
</evidence>
<protein>
    <recommendedName>
        <fullName evidence="5">Protein kinase domain-containing protein</fullName>
    </recommendedName>
</protein>
<dbReference type="Pfam" id="PF00069">
    <property type="entry name" value="Pkinase"/>
    <property type="match status" value="1"/>
</dbReference>
<dbReference type="InterPro" id="IPR000719">
    <property type="entry name" value="Prot_kinase_dom"/>
</dbReference>
<dbReference type="SUPFAM" id="SSF117281">
    <property type="entry name" value="Kelch motif"/>
    <property type="match status" value="1"/>
</dbReference>
<feature type="region of interest" description="Disordered" evidence="3">
    <location>
        <begin position="624"/>
        <end position="665"/>
    </location>
</feature>
<evidence type="ECO:0000256" key="3">
    <source>
        <dbReference type="SAM" id="MobiDB-lite"/>
    </source>
</evidence>
<feature type="compositionally biased region" description="Polar residues" evidence="3">
    <location>
        <begin position="488"/>
        <end position="502"/>
    </location>
</feature>
<feature type="compositionally biased region" description="Low complexity" evidence="3">
    <location>
        <begin position="709"/>
        <end position="730"/>
    </location>
</feature>
<keyword evidence="2" id="KW-0677">Repeat</keyword>
<evidence type="ECO:0000313" key="6">
    <source>
        <dbReference type="EMBL" id="KAG0258567.1"/>
    </source>
</evidence>
<feature type="region of interest" description="Disordered" evidence="3">
    <location>
        <begin position="384"/>
        <end position="529"/>
    </location>
</feature>
<feature type="region of interest" description="Disordered" evidence="3">
    <location>
        <begin position="1260"/>
        <end position="1289"/>
    </location>
</feature>
<feature type="compositionally biased region" description="Basic residues" evidence="3">
    <location>
        <begin position="461"/>
        <end position="473"/>
    </location>
</feature>
<evidence type="ECO:0000256" key="1">
    <source>
        <dbReference type="ARBA" id="ARBA00022441"/>
    </source>
</evidence>
<dbReference type="InterPro" id="IPR011009">
    <property type="entry name" value="Kinase-like_dom_sf"/>
</dbReference>
<feature type="compositionally biased region" description="Basic residues" evidence="3">
    <location>
        <begin position="384"/>
        <end position="397"/>
    </location>
</feature>
<keyword evidence="7" id="KW-1185">Reference proteome</keyword>
<accession>A0A9P6U381</accession>
<dbReference type="OrthoDB" id="45365at2759"/>
<evidence type="ECO:0000256" key="4">
    <source>
        <dbReference type="SAM" id="Phobius"/>
    </source>
</evidence>
<feature type="region of interest" description="Disordered" evidence="3">
    <location>
        <begin position="1119"/>
        <end position="1149"/>
    </location>
</feature>